<dbReference type="AlphaFoldDB" id="A0A9W9RTI3"/>
<accession>A0A9W9RTI3</accession>
<reference evidence="2" key="2">
    <citation type="journal article" date="2023" name="IMA Fungus">
        <title>Comparative genomic study of the Penicillium genus elucidates a diverse pangenome and 15 lateral gene transfer events.</title>
        <authorList>
            <person name="Petersen C."/>
            <person name="Sorensen T."/>
            <person name="Nielsen M.R."/>
            <person name="Sondergaard T.E."/>
            <person name="Sorensen J.L."/>
            <person name="Fitzpatrick D.A."/>
            <person name="Frisvad J.C."/>
            <person name="Nielsen K.L."/>
        </authorList>
    </citation>
    <scope>NUCLEOTIDE SEQUENCE</scope>
    <source>
        <strain evidence="2">IBT 29864</strain>
    </source>
</reference>
<evidence type="ECO:0000313" key="3">
    <source>
        <dbReference type="Proteomes" id="UP001147782"/>
    </source>
</evidence>
<comment type="caution">
    <text evidence="2">The sequence shown here is derived from an EMBL/GenBank/DDBJ whole genome shotgun (WGS) entry which is preliminary data.</text>
</comment>
<dbReference type="GeneID" id="81442534"/>
<dbReference type="InterPro" id="IPR025476">
    <property type="entry name" value="Helitron_helicase-like"/>
</dbReference>
<dbReference type="Pfam" id="PF14214">
    <property type="entry name" value="Helitron_like_N"/>
    <property type="match status" value="1"/>
</dbReference>
<organism evidence="2 3">
    <name type="scientific">Penicillium cataractarum</name>
    <dbReference type="NCBI Taxonomy" id="2100454"/>
    <lineage>
        <taxon>Eukaryota</taxon>
        <taxon>Fungi</taxon>
        <taxon>Dikarya</taxon>
        <taxon>Ascomycota</taxon>
        <taxon>Pezizomycotina</taxon>
        <taxon>Eurotiomycetes</taxon>
        <taxon>Eurotiomycetidae</taxon>
        <taxon>Eurotiales</taxon>
        <taxon>Aspergillaceae</taxon>
        <taxon>Penicillium</taxon>
    </lineage>
</organism>
<keyword evidence="3" id="KW-1185">Reference proteome</keyword>
<dbReference type="EMBL" id="JAPZBS010000008">
    <property type="protein sequence ID" value="KAJ5364729.1"/>
    <property type="molecule type" value="Genomic_DNA"/>
</dbReference>
<sequence>MTSSHQSCEIASSVLTSRIITSVEDNTCDANIGEPFITGSVSTDINGERQDPNLRVLDALFSVITNGRQTLSEATSAEKRAGKMPVISYTIQGQATLVDHWSNPHYFTAAFPTLFPTGNGGHLDERAIPVSLGAFTEWALSHYSRRCLPPTDNVVTGQKIKDPIIRRLLRNIVAIGMQVPGSFAQKLRLRSEIRGQIIRYGMPAFWITINPSDLRNPLVLILAGIEYSRDNLATVNAAIREATTTSNPTAIAEFFHHIGILSELSNHFAVIEINGRVRYLESIIIQGINETILHDPKVNIPSTPLSAQDFESDNDFHLRLSYNSNYIARKTQVHSKHHLATYFKYR</sequence>
<evidence type="ECO:0000259" key="1">
    <source>
        <dbReference type="Pfam" id="PF14214"/>
    </source>
</evidence>
<dbReference type="OrthoDB" id="4365599at2759"/>
<gene>
    <name evidence="2" type="ORF">N7496_010442</name>
</gene>
<dbReference type="RefSeq" id="XP_056552355.1">
    <property type="nucleotide sequence ID" value="XM_056703355.1"/>
</dbReference>
<protein>
    <recommendedName>
        <fullName evidence="1">Helitron helicase-like domain-containing protein</fullName>
    </recommendedName>
</protein>
<feature type="domain" description="Helitron helicase-like" evidence="1">
    <location>
        <begin position="160"/>
        <end position="257"/>
    </location>
</feature>
<reference evidence="2" key="1">
    <citation type="submission" date="2022-11" db="EMBL/GenBank/DDBJ databases">
        <authorList>
            <person name="Petersen C."/>
        </authorList>
    </citation>
    <scope>NUCLEOTIDE SEQUENCE</scope>
    <source>
        <strain evidence="2">IBT 29864</strain>
    </source>
</reference>
<evidence type="ECO:0000313" key="2">
    <source>
        <dbReference type="EMBL" id="KAJ5364729.1"/>
    </source>
</evidence>
<name>A0A9W9RTI3_9EURO</name>
<dbReference type="Proteomes" id="UP001147782">
    <property type="component" value="Unassembled WGS sequence"/>
</dbReference>
<proteinExistence type="predicted"/>